<dbReference type="PANTHER" id="PTHR34676">
    <property type="entry name" value="DUF4219 DOMAIN-CONTAINING PROTEIN-RELATED"/>
    <property type="match status" value="1"/>
</dbReference>
<organism evidence="1 2">
    <name type="scientific">Vitis vinifera</name>
    <name type="common">Grape</name>
    <dbReference type="NCBI Taxonomy" id="29760"/>
    <lineage>
        <taxon>Eukaryota</taxon>
        <taxon>Viridiplantae</taxon>
        <taxon>Streptophyta</taxon>
        <taxon>Embryophyta</taxon>
        <taxon>Tracheophyta</taxon>
        <taxon>Spermatophyta</taxon>
        <taxon>Magnoliopsida</taxon>
        <taxon>eudicotyledons</taxon>
        <taxon>Gunneridae</taxon>
        <taxon>Pentapetalae</taxon>
        <taxon>rosids</taxon>
        <taxon>Vitales</taxon>
        <taxon>Vitaceae</taxon>
        <taxon>Viteae</taxon>
        <taxon>Vitis</taxon>
    </lineage>
</organism>
<dbReference type="Proteomes" id="UP001227230">
    <property type="component" value="Chromosome 5"/>
</dbReference>
<evidence type="ECO:0000313" key="2">
    <source>
        <dbReference type="Proteomes" id="UP001227230"/>
    </source>
</evidence>
<reference evidence="1 2" key="1">
    <citation type="journal article" date="2023" name="Hortic Res">
        <title>The complete reference genome for grapevine (Vitis vinifera L.) genetics and breeding.</title>
        <authorList>
            <person name="Shi X."/>
            <person name="Cao S."/>
            <person name="Wang X."/>
            <person name="Huang S."/>
            <person name="Wang Y."/>
            <person name="Liu Z."/>
            <person name="Liu W."/>
            <person name="Leng X."/>
            <person name="Peng Y."/>
            <person name="Wang N."/>
            <person name="Wang Y."/>
            <person name="Ma Z."/>
            <person name="Xu X."/>
            <person name="Zhang F."/>
            <person name="Xue H."/>
            <person name="Zhong H."/>
            <person name="Wang Y."/>
            <person name="Zhang K."/>
            <person name="Velt A."/>
            <person name="Avia K."/>
            <person name="Holtgrawe D."/>
            <person name="Grimplet J."/>
            <person name="Matus J.T."/>
            <person name="Ware D."/>
            <person name="Wu X."/>
            <person name="Wang H."/>
            <person name="Liu C."/>
            <person name="Fang Y."/>
            <person name="Rustenholz C."/>
            <person name="Cheng Z."/>
            <person name="Xiao H."/>
            <person name="Zhou Y."/>
        </authorList>
    </citation>
    <scope>NUCLEOTIDE SEQUENCE [LARGE SCALE GENOMIC DNA]</scope>
    <source>
        <strain evidence="2">cv. Pinot noir / PN40024</strain>
        <tissue evidence="1">Leaf</tissue>
    </source>
</reference>
<accession>A0ABY9BWK7</accession>
<evidence type="ECO:0000313" key="1">
    <source>
        <dbReference type="EMBL" id="WJZ87313.1"/>
    </source>
</evidence>
<evidence type="ECO:0008006" key="3">
    <source>
        <dbReference type="Google" id="ProtNLM"/>
    </source>
</evidence>
<protein>
    <recommendedName>
        <fullName evidence="3">UBN2 domain-containing protein</fullName>
    </recommendedName>
</protein>
<name>A0ABY9BWK7_VITVI</name>
<keyword evidence="2" id="KW-1185">Reference proteome</keyword>
<proteinExistence type="predicted"/>
<dbReference type="PANTHER" id="PTHR34676:SF8">
    <property type="entry name" value="TRANSMEMBRANE PROTEIN"/>
    <property type="match status" value="1"/>
</dbReference>
<sequence>MDRNEYNRICQCKSVKEIWRLLEITHKGTNQVKESKINLLVHRYELFFMKDNETIVKMITRFTNIVNGLKALGKTYKESENVMKILRSLPSKWHTKVTAI</sequence>
<dbReference type="EMBL" id="CP126652">
    <property type="protein sequence ID" value="WJZ87313.1"/>
    <property type="molecule type" value="Genomic_DNA"/>
</dbReference>
<gene>
    <name evidence="1" type="ORF">VitviT2T_006704</name>
</gene>
<dbReference type="Pfam" id="PF14223">
    <property type="entry name" value="Retrotran_gag_2"/>
    <property type="match status" value="1"/>
</dbReference>